<accession>A0AAV4MRK3</accession>
<gene>
    <name evidence="1" type="ORF">CDAR_248721</name>
</gene>
<evidence type="ECO:0000313" key="1">
    <source>
        <dbReference type="EMBL" id="GIX74987.1"/>
    </source>
</evidence>
<organism evidence="1 2">
    <name type="scientific">Caerostris darwini</name>
    <dbReference type="NCBI Taxonomy" id="1538125"/>
    <lineage>
        <taxon>Eukaryota</taxon>
        <taxon>Metazoa</taxon>
        <taxon>Ecdysozoa</taxon>
        <taxon>Arthropoda</taxon>
        <taxon>Chelicerata</taxon>
        <taxon>Arachnida</taxon>
        <taxon>Araneae</taxon>
        <taxon>Araneomorphae</taxon>
        <taxon>Entelegynae</taxon>
        <taxon>Araneoidea</taxon>
        <taxon>Araneidae</taxon>
        <taxon>Caerostris</taxon>
    </lineage>
</organism>
<keyword evidence="2" id="KW-1185">Reference proteome</keyword>
<comment type="caution">
    <text evidence="1">The sequence shown here is derived from an EMBL/GenBank/DDBJ whole genome shotgun (WGS) entry which is preliminary data.</text>
</comment>
<reference evidence="1 2" key="1">
    <citation type="submission" date="2021-06" db="EMBL/GenBank/DDBJ databases">
        <title>Caerostris darwini draft genome.</title>
        <authorList>
            <person name="Kono N."/>
            <person name="Arakawa K."/>
        </authorList>
    </citation>
    <scope>NUCLEOTIDE SEQUENCE [LARGE SCALE GENOMIC DNA]</scope>
</reference>
<dbReference type="Proteomes" id="UP001054837">
    <property type="component" value="Unassembled WGS sequence"/>
</dbReference>
<evidence type="ECO:0000313" key="2">
    <source>
        <dbReference type="Proteomes" id="UP001054837"/>
    </source>
</evidence>
<protein>
    <submittedName>
        <fullName evidence="1">Uncharacterized protein</fullName>
    </submittedName>
</protein>
<dbReference type="AlphaFoldDB" id="A0AAV4MRK3"/>
<dbReference type="EMBL" id="BPLQ01000787">
    <property type="protein sequence ID" value="GIX74987.1"/>
    <property type="molecule type" value="Genomic_DNA"/>
</dbReference>
<sequence>MDIIPKSPDIPLRPLTMWLLEQISKSLKFIFGKRKLFKSLQAHILILDKRLLAFAEAFVITLMKFCILCGVNRRINDFENDWEGHERSAPENSPDPEDSAVLRDDENSFLDARNPSWNN</sequence>
<proteinExistence type="predicted"/>
<name>A0AAV4MRK3_9ARAC</name>